<accession>A0A2G5BB93</accession>
<feature type="domain" description="Gag1-like clamp" evidence="1">
    <location>
        <begin position="48"/>
        <end position="91"/>
    </location>
</feature>
<evidence type="ECO:0000313" key="2">
    <source>
        <dbReference type="EMBL" id="PIA16262.1"/>
    </source>
</evidence>
<sequence>MAVNVVVHMSSENVGLAHWLQQNRQWREGTPHPSCCQTSCMPPKPYQLSPRKYNYVFKRLVVEKKPLKRPLSLVDVIPMLVHGWKKTGDWPTDQKAL</sequence>
<organism evidence="2 3">
    <name type="scientific">Coemansia reversa (strain ATCC 12441 / NRRL 1564)</name>
    <dbReference type="NCBI Taxonomy" id="763665"/>
    <lineage>
        <taxon>Eukaryota</taxon>
        <taxon>Fungi</taxon>
        <taxon>Fungi incertae sedis</taxon>
        <taxon>Zoopagomycota</taxon>
        <taxon>Kickxellomycotina</taxon>
        <taxon>Kickxellomycetes</taxon>
        <taxon>Kickxellales</taxon>
        <taxon>Kickxellaceae</taxon>
        <taxon>Coemansia</taxon>
    </lineage>
</organism>
<evidence type="ECO:0000259" key="1">
    <source>
        <dbReference type="Pfam" id="PF13259"/>
    </source>
</evidence>
<reference evidence="2 3" key="1">
    <citation type="journal article" date="2015" name="Genome Biol. Evol.">
        <title>Phylogenomic analyses indicate that early fungi evolved digesting cell walls of algal ancestors of land plants.</title>
        <authorList>
            <person name="Chang Y."/>
            <person name="Wang S."/>
            <person name="Sekimoto S."/>
            <person name="Aerts A.L."/>
            <person name="Choi C."/>
            <person name="Clum A."/>
            <person name="LaButti K.M."/>
            <person name="Lindquist E.A."/>
            <person name="Yee Ngan C."/>
            <person name="Ohm R.A."/>
            <person name="Salamov A.A."/>
            <person name="Grigoriev I.V."/>
            <person name="Spatafora J.W."/>
            <person name="Berbee M.L."/>
        </authorList>
    </citation>
    <scope>NUCLEOTIDE SEQUENCE [LARGE SCALE GENOMIC DNA]</scope>
    <source>
        <strain evidence="2 3">NRRL 1564</strain>
    </source>
</reference>
<dbReference type="AlphaFoldDB" id="A0A2G5BB93"/>
<feature type="non-terminal residue" evidence="2">
    <location>
        <position position="97"/>
    </location>
</feature>
<dbReference type="Proteomes" id="UP000242474">
    <property type="component" value="Unassembled WGS sequence"/>
</dbReference>
<keyword evidence="3" id="KW-1185">Reference proteome</keyword>
<dbReference type="STRING" id="763665.A0A2G5BB93"/>
<dbReference type="OrthoDB" id="5576875at2759"/>
<dbReference type="Pfam" id="PF13259">
    <property type="entry name" value="clamp_Gag1-like"/>
    <property type="match status" value="1"/>
</dbReference>
<gene>
    <name evidence="2" type="ORF">COEREDRAFT_81458</name>
</gene>
<proteinExistence type="predicted"/>
<name>A0A2G5BB93_COERN</name>
<dbReference type="EMBL" id="KZ303501">
    <property type="protein sequence ID" value="PIA16262.1"/>
    <property type="molecule type" value="Genomic_DNA"/>
</dbReference>
<evidence type="ECO:0000313" key="3">
    <source>
        <dbReference type="Proteomes" id="UP000242474"/>
    </source>
</evidence>
<dbReference type="InterPro" id="IPR025124">
    <property type="entry name" value="Gag1-like_clamp"/>
</dbReference>
<protein>
    <recommendedName>
        <fullName evidence="1">Gag1-like clamp domain-containing protein</fullName>
    </recommendedName>
</protein>